<organism evidence="1 2">
    <name type="scientific">Williamsia sterculiae</name>
    <dbReference type="NCBI Taxonomy" id="1344003"/>
    <lineage>
        <taxon>Bacteria</taxon>
        <taxon>Bacillati</taxon>
        <taxon>Actinomycetota</taxon>
        <taxon>Actinomycetes</taxon>
        <taxon>Mycobacteriales</taxon>
        <taxon>Nocardiaceae</taxon>
        <taxon>Williamsia</taxon>
    </lineage>
</organism>
<dbReference type="EMBL" id="FTNT01000014">
    <property type="protein sequence ID" value="SIS22223.1"/>
    <property type="molecule type" value="Genomic_DNA"/>
</dbReference>
<evidence type="ECO:0000313" key="2">
    <source>
        <dbReference type="Proteomes" id="UP000186218"/>
    </source>
</evidence>
<sequence length="85" mass="10121">MNPSTRWIQREYRRVAAERDMPYLETTWDSEIRRVVEGRYARAVMTGELPMPDSPKRQQLIRDRFHSDCLGDTVETMTSRSETTR</sequence>
<evidence type="ECO:0000313" key="1">
    <source>
        <dbReference type="EMBL" id="SIS22223.1"/>
    </source>
</evidence>
<accession>A0A1N7HBR7</accession>
<name>A0A1N7HBR7_9NOCA</name>
<dbReference type="STRING" id="1344003.SAMN05445060_3927"/>
<protein>
    <submittedName>
        <fullName evidence="1">Uncharacterized protein</fullName>
    </submittedName>
</protein>
<reference evidence="1 2" key="1">
    <citation type="submission" date="2017-01" db="EMBL/GenBank/DDBJ databases">
        <authorList>
            <person name="Mah S.A."/>
            <person name="Swanson W.J."/>
            <person name="Moy G.W."/>
            <person name="Vacquier V.D."/>
        </authorList>
    </citation>
    <scope>NUCLEOTIDE SEQUENCE [LARGE SCALE GENOMIC DNA]</scope>
    <source>
        <strain evidence="1 2">CPCC 203464</strain>
    </source>
</reference>
<keyword evidence="2" id="KW-1185">Reference proteome</keyword>
<dbReference type="Proteomes" id="UP000186218">
    <property type="component" value="Unassembled WGS sequence"/>
</dbReference>
<proteinExistence type="predicted"/>
<dbReference type="AlphaFoldDB" id="A0A1N7HBR7"/>
<gene>
    <name evidence="1" type="ORF">SAMN05445060_3927</name>
</gene>